<name>A0A8B9ANZ0_PHODC</name>
<evidence type="ECO:0000313" key="2">
    <source>
        <dbReference type="Proteomes" id="UP000228380"/>
    </source>
</evidence>
<feature type="compositionally biased region" description="Polar residues" evidence="1">
    <location>
        <begin position="13"/>
        <end position="24"/>
    </location>
</feature>
<protein>
    <submittedName>
        <fullName evidence="3">Uncharacterized protein LOC120112605</fullName>
    </submittedName>
</protein>
<dbReference type="GeneID" id="120112605"/>
<reference evidence="2" key="1">
    <citation type="journal article" date="2019" name="Nat. Commun.">
        <title>Genome-wide association mapping of date palm fruit traits.</title>
        <authorList>
            <person name="Hazzouri K.M."/>
            <person name="Gros-Balthazard M."/>
            <person name="Flowers J.M."/>
            <person name="Copetti D."/>
            <person name="Lemansour A."/>
            <person name="Lebrun M."/>
            <person name="Masmoudi K."/>
            <person name="Ferrand S."/>
            <person name="Dhar M.I."/>
            <person name="Fresquez Z.A."/>
            <person name="Rosas U."/>
            <person name="Zhang J."/>
            <person name="Talag J."/>
            <person name="Lee S."/>
            <person name="Kudrna D."/>
            <person name="Powell R.F."/>
            <person name="Leitch I.J."/>
            <person name="Krueger R.R."/>
            <person name="Wing R.A."/>
            <person name="Amiri K.M.A."/>
            <person name="Purugganan M.D."/>
        </authorList>
    </citation>
    <scope>NUCLEOTIDE SEQUENCE [LARGE SCALE GENOMIC DNA]</scope>
    <source>
        <strain evidence="2">cv. Khalas</strain>
    </source>
</reference>
<dbReference type="KEGG" id="pda:120112605"/>
<dbReference type="AlphaFoldDB" id="A0A8B9ANZ0"/>
<dbReference type="PANTHER" id="PTHR33144:SF16">
    <property type="entry name" value="OS02G0129000 PROTEIN"/>
    <property type="match status" value="1"/>
</dbReference>
<feature type="region of interest" description="Disordered" evidence="1">
    <location>
        <begin position="1"/>
        <end position="49"/>
    </location>
</feature>
<dbReference type="OrthoDB" id="694021at2759"/>
<sequence length="139" mass="15794">MPRGKRFRDVEFQHTSVGSSSDQSKQPDEPQQHESQSAHVPPVDCPDMDDVHIQDGLGRVRRTRGPTRAQDVWSLREDEKIIVQCNELGQPIKRAASILSTFLGSVARKGQLCPLNYTKWNEMLPSYKVELLKVIEVKN</sequence>
<gene>
    <name evidence="3" type="primary">LOC120112605</name>
</gene>
<accession>A0A8B9ANZ0</accession>
<evidence type="ECO:0000313" key="3">
    <source>
        <dbReference type="RefSeq" id="XP_038988115.1"/>
    </source>
</evidence>
<evidence type="ECO:0000256" key="1">
    <source>
        <dbReference type="SAM" id="MobiDB-lite"/>
    </source>
</evidence>
<keyword evidence="2" id="KW-1185">Reference proteome</keyword>
<dbReference type="PANTHER" id="PTHR33144">
    <property type="entry name" value="OS10G0409366 PROTEIN-RELATED"/>
    <property type="match status" value="1"/>
</dbReference>
<proteinExistence type="predicted"/>
<dbReference type="Proteomes" id="UP000228380">
    <property type="component" value="Chromosome 11"/>
</dbReference>
<reference evidence="3" key="2">
    <citation type="submission" date="2025-08" db="UniProtKB">
        <authorList>
            <consortium name="RefSeq"/>
        </authorList>
    </citation>
    <scope>IDENTIFICATION</scope>
    <source>
        <tissue evidence="3">Young leaves</tissue>
    </source>
</reference>
<dbReference type="RefSeq" id="XP_038988115.1">
    <property type="nucleotide sequence ID" value="XM_039132187.1"/>
</dbReference>
<organism evidence="2 3">
    <name type="scientific">Phoenix dactylifera</name>
    <name type="common">Date palm</name>
    <dbReference type="NCBI Taxonomy" id="42345"/>
    <lineage>
        <taxon>Eukaryota</taxon>
        <taxon>Viridiplantae</taxon>
        <taxon>Streptophyta</taxon>
        <taxon>Embryophyta</taxon>
        <taxon>Tracheophyta</taxon>
        <taxon>Spermatophyta</taxon>
        <taxon>Magnoliopsida</taxon>
        <taxon>Liliopsida</taxon>
        <taxon>Arecaceae</taxon>
        <taxon>Coryphoideae</taxon>
        <taxon>Phoeniceae</taxon>
        <taxon>Phoenix</taxon>
    </lineage>
</organism>